<proteinExistence type="predicted"/>
<keyword evidence="2" id="KW-1185">Reference proteome</keyword>
<organism evidence="1 2">
    <name type="scientific">Saccharopolyspora rosea</name>
    <dbReference type="NCBI Taxonomy" id="524884"/>
    <lineage>
        <taxon>Bacteria</taxon>
        <taxon>Bacillati</taxon>
        <taxon>Actinomycetota</taxon>
        <taxon>Actinomycetes</taxon>
        <taxon>Pseudonocardiales</taxon>
        <taxon>Pseudonocardiaceae</taxon>
        <taxon>Saccharopolyspora</taxon>
    </lineage>
</organism>
<comment type="caution">
    <text evidence="1">The sequence shown here is derived from an EMBL/GenBank/DDBJ whole genome shotgun (WGS) entry which is preliminary data.</text>
</comment>
<dbReference type="EMBL" id="JBHTIW010000001">
    <property type="protein sequence ID" value="MFD0918378.1"/>
    <property type="molecule type" value="Genomic_DNA"/>
</dbReference>
<protein>
    <submittedName>
        <fullName evidence="1">Uncharacterized protein</fullName>
    </submittedName>
</protein>
<dbReference type="Proteomes" id="UP001597018">
    <property type="component" value="Unassembled WGS sequence"/>
</dbReference>
<evidence type="ECO:0000313" key="2">
    <source>
        <dbReference type="Proteomes" id="UP001597018"/>
    </source>
</evidence>
<dbReference type="RefSeq" id="WP_263249997.1">
    <property type="nucleotide sequence ID" value="NZ_BAABLT010000034.1"/>
</dbReference>
<name>A0ABW3FLJ0_9PSEU</name>
<gene>
    <name evidence="1" type="ORF">ACFQ16_01355</name>
</gene>
<evidence type="ECO:0000313" key="1">
    <source>
        <dbReference type="EMBL" id="MFD0918378.1"/>
    </source>
</evidence>
<reference evidence="2" key="1">
    <citation type="journal article" date="2019" name="Int. J. Syst. Evol. Microbiol.">
        <title>The Global Catalogue of Microorganisms (GCM) 10K type strain sequencing project: providing services to taxonomists for standard genome sequencing and annotation.</title>
        <authorList>
            <consortium name="The Broad Institute Genomics Platform"/>
            <consortium name="The Broad Institute Genome Sequencing Center for Infectious Disease"/>
            <person name="Wu L."/>
            <person name="Ma J."/>
        </authorList>
    </citation>
    <scope>NUCLEOTIDE SEQUENCE [LARGE SCALE GENOMIC DNA]</scope>
    <source>
        <strain evidence="2">CCUG 56401</strain>
    </source>
</reference>
<sequence>MSWLPSELHGLRDLFQNCDPVPEHVLDAAYSAVGRRWDVSDQAVLELVGDSAEATTTVRSAAGPEPRVLTFLMPGRILEMDLVPTVQGMCRASGMVVNRAGHTPPTGDVVLRHSAGHSAGELDAHGAFRVEDVPRGPLSVVYRPLRSAPAIADWLVC</sequence>
<accession>A0ABW3FLJ0</accession>